<evidence type="ECO:0000313" key="2">
    <source>
        <dbReference type="EMBL" id="BAK06786.1"/>
    </source>
</evidence>
<feature type="region of interest" description="Disordered" evidence="1">
    <location>
        <begin position="1"/>
        <end position="29"/>
    </location>
</feature>
<name>F2EHG4_HORVV</name>
<dbReference type="EMBL" id="AK375591">
    <property type="protein sequence ID" value="BAK06786.1"/>
    <property type="molecule type" value="mRNA"/>
</dbReference>
<accession>F2EHG4</accession>
<dbReference type="AlphaFoldDB" id="F2EHG4"/>
<evidence type="ECO:0000256" key="1">
    <source>
        <dbReference type="SAM" id="MobiDB-lite"/>
    </source>
</evidence>
<reference evidence="2" key="1">
    <citation type="journal article" date="2011" name="Plant Physiol.">
        <title>Comprehensive sequence analysis of 24,783 barley full-length cDNAs derived from 12 clone libraries.</title>
        <authorList>
            <person name="Matsumoto T."/>
            <person name="Tanaka T."/>
            <person name="Sakai H."/>
            <person name="Amano N."/>
            <person name="Kanamori H."/>
            <person name="Kurita K."/>
            <person name="Kikuta A."/>
            <person name="Kamiya K."/>
            <person name="Yamamoto M."/>
            <person name="Ikawa H."/>
            <person name="Fujii N."/>
            <person name="Hori K."/>
            <person name="Itoh T."/>
            <person name="Sato K."/>
        </authorList>
    </citation>
    <scope>NUCLEOTIDE SEQUENCE</scope>
    <source>
        <tissue evidence="2">Flower</tissue>
    </source>
</reference>
<proteinExistence type="evidence at transcript level"/>
<protein>
    <submittedName>
        <fullName evidence="2">Predicted protein</fullName>
    </submittedName>
</protein>
<sequence>MEQAGRVRWSQASTGVRSRPASPEPAQASISMRQLPGRCSLGAVVLRAHLCSPCLEVGYREKHGPCTADGAPGILDPSVVDLDEENNNFYCHRSTRFVVREQSDHVLEPTEVFEIRYYTCFTDLHCRRRAPARRRVVLYHILPSSESVRMCQFEMDSLQ</sequence>
<organism evidence="2">
    <name type="scientific">Hordeum vulgare subsp. vulgare</name>
    <name type="common">Domesticated barley</name>
    <dbReference type="NCBI Taxonomy" id="112509"/>
    <lineage>
        <taxon>Eukaryota</taxon>
        <taxon>Viridiplantae</taxon>
        <taxon>Streptophyta</taxon>
        <taxon>Embryophyta</taxon>
        <taxon>Tracheophyta</taxon>
        <taxon>Spermatophyta</taxon>
        <taxon>Magnoliopsida</taxon>
        <taxon>Liliopsida</taxon>
        <taxon>Poales</taxon>
        <taxon>Poaceae</taxon>
        <taxon>BOP clade</taxon>
        <taxon>Pooideae</taxon>
        <taxon>Triticodae</taxon>
        <taxon>Triticeae</taxon>
        <taxon>Hordeinae</taxon>
        <taxon>Hordeum</taxon>
    </lineage>
</organism>